<sequence length="97" mass="10854">MLILVSCEKNSGLSFKGEGNNWSVELITKHDLWGNEIQSLKITYKSENLEQLSAPDLFVESPDFLGWGVGEIEIDEKGIYYSGDVAGLDVKLHPRLK</sequence>
<gene>
    <name evidence="1" type="ORF">FG384_13895</name>
</gene>
<evidence type="ECO:0000313" key="2">
    <source>
        <dbReference type="Proteomes" id="UP000316626"/>
    </source>
</evidence>
<keyword evidence="2" id="KW-1185">Reference proteome</keyword>
<dbReference type="Proteomes" id="UP000316626">
    <property type="component" value="Unassembled WGS sequence"/>
</dbReference>
<reference evidence="1 2" key="1">
    <citation type="submission" date="2019-06" db="EMBL/GenBank/DDBJ databases">
        <title>Psychrobacillus vulpis sp. nov., a new species isolated from feces of a red fox that inhabits in The Tablas de Daimiel Natural Park, Albacete, Spain.</title>
        <authorList>
            <person name="Rodriguez M."/>
            <person name="Reina J.C."/>
            <person name="Bejar V."/>
            <person name="Llamas I."/>
        </authorList>
    </citation>
    <scope>NUCLEOTIDE SEQUENCE [LARGE SCALE GENOMIC DNA]</scope>
    <source>
        <strain evidence="1 2">Z8</strain>
    </source>
</reference>
<dbReference type="OrthoDB" id="2989717at2"/>
<name>A0A544TNT1_9BACI</name>
<proteinExistence type="predicted"/>
<dbReference type="EMBL" id="VDGI01000016">
    <property type="protein sequence ID" value="TQR19097.1"/>
    <property type="molecule type" value="Genomic_DNA"/>
</dbReference>
<accession>A0A544TNT1</accession>
<evidence type="ECO:0000313" key="1">
    <source>
        <dbReference type="EMBL" id="TQR19097.1"/>
    </source>
</evidence>
<protein>
    <submittedName>
        <fullName evidence="1">Uncharacterized protein</fullName>
    </submittedName>
</protein>
<organism evidence="1 2">
    <name type="scientific">Psychrobacillus vulpis</name>
    <dbReference type="NCBI Taxonomy" id="2325572"/>
    <lineage>
        <taxon>Bacteria</taxon>
        <taxon>Bacillati</taxon>
        <taxon>Bacillota</taxon>
        <taxon>Bacilli</taxon>
        <taxon>Bacillales</taxon>
        <taxon>Bacillaceae</taxon>
        <taxon>Psychrobacillus</taxon>
    </lineage>
</organism>
<dbReference type="AlphaFoldDB" id="A0A544TNT1"/>
<dbReference type="RefSeq" id="WP_142643211.1">
    <property type="nucleotide sequence ID" value="NZ_VDGI01000016.1"/>
</dbReference>
<comment type="caution">
    <text evidence="1">The sequence shown here is derived from an EMBL/GenBank/DDBJ whole genome shotgun (WGS) entry which is preliminary data.</text>
</comment>